<evidence type="ECO:0000256" key="1">
    <source>
        <dbReference type="SAM" id="SignalP"/>
    </source>
</evidence>
<dbReference type="PROSITE" id="PS51257">
    <property type="entry name" value="PROKAR_LIPOPROTEIN"/>
    <property type="match status" value="1"/>
</dbReference>
<protein>
    <recommendedName>
        <fullName evidence="4">Lipoprotein</fullName>
    </recommendedName>
</protein>
<evidence type="ECO:0000313" key="2">
    <source>
        <dbReference type="EMBL" id="PDH33826.1"/>
    </source>
</evidence>
<organism evidence="2 3">
    <name type="scientific">OM182 bacterium MED-G28</name>
    <dbReference type="NCBI Taxonomy" id="1986256"/>
    <lineage>
        <taxon>Bacteria</taxon>
        <taxon>Pseudomonadati</taxon>
        <taxon>Pseudomonadota</taxon>
        <taxon>Gammaproteobacteria</taxon>
        <taxon>OMG group</taxon>
        <taxon>OM182 clade</taxon>
    </lineage>
</organism>
<feature type="signal peptide" evidence="1">
    <location>
        <begin position="1"/>
        <end position="21"/>
    </location>
</feature>
<dbReference type="AlphaFoldDB" id="A0A2A5WCF1"/>
<name>A0A2A5WCF1_9GAMM</name>
<dbReference type="EMBL" id="NTJZ01000006">
    <property type="protein sequence ID" value="PDH33826.1"/>
    <property type="molecule type" value="Genomic_DNA"/>
</dbReference>
<proteinExistence type="predicted"/>
<evidence type="ECO:0008006" key="4">
    <source>
        <dbReference type="Google" id="ProtNLM"/>
    </source>
</evidence>
<gene>
    <name evidence="2" type="ORF">CNF02_07300</name>
</gene>
<reference evidence="2 3" key="1">
    <citation type="submission" date="2017-08" db="EMBL/GenBank/DDBJ databases">
        <title>Fine stratification of microbial communities through a metagenomic profile of the photic zone.</title>
        <authorList>
            <person name="Haro-Moreno J.M."/>
            <person name="Lopez-Perez M."/>
            <person name="De La Torre J."/>
            <person name="Picazo A."/>
            <person name="Camacho A."/>
            <person name="Rodriguez-Valera F."/>
        </authorList>
    </citation>
    <scope>NUCLEOTIDE SEQUENCE [LARGE SCALE GENOMIC DNA]</scope>
    <source>
        <strain evidence="2">MED-G28</strain>
    </source>
</reference>
<keyword evidence="1" id="KW-0732">Signal</keyword>
<sequence length="96" mass="10900">MKSLAFSALLLLVLISCTVTDDLRVNPNLMTDEEIIAYNKSQDRIWDHIVCAREFRVQSHIKKRYCGTLSELNRRASATGEQLNIISFGGGPLIYR</sequence>
<accession>A0A2A5WCF1</accession>
<dbReference type="Proteomes" id="UP000219329">
    <property type="component" value="Unassembled WGS sequence"/>
</dbReference>
<evidence type="ECO:0000313" key="3">
    <source>
        <dbReference type="Proteomes" id="UP000219329"/>
    </source>
</evidence>
<feature type="chain" id="PRO_5012901797" description="Lipoprotein" evidence="1">
    <location>
        <begin position="22"/>
        <end position="96"/>
    </location>
</feature>
<comment type="caution">
    <text evidence="2">The sequence shown here is derived from an EMBL/GenBank/DDBJ whole genome shotgun (WGS) entry which is preliminary data.</text>
</comment>